<keyword evidence="4" id="KW-1185">Reference proteome</keyword>
<dbReference type="OrthoDB" id="9815002at2"/>
<evidence type="ECO:0000313" key="3">
    <source>
        <dbReference type="EMBL" id="KIE48179.1"/>
    </source>
</evidence>
<dbReference type="Proteomes" id="UP000031366">
    <property type="component" value="Unassembled WGS sequence"/>
</dbReference>
<feature type="domain" description="Transglycosylase SLT" evidence="2">
    <location>
        <begin position="40"/>
        <end position="149"/>
    </location>
</feature>
<dbReference type="SUPFAM" id="SSF53955">
    <property type="entry name" value="Lysozyme-like"/>
    <property type="match status" value="1"/>
</dbReference>
<keyword evidence="1" id="KW-0472">Membrane</keyword>
<evidence type="ECO:0000313" key="4">
    <source>
        <dbReference type="Proteomes" id="UP000031366"/>
    </source>
</evidence>
<sequence>MKKFKALIKLCIFILMIYMVFNYKNIIKTIYPLNYQEHILTYSKEYNLDPNLVAAVIKAESDFDKDALSHRGAYGLMQIMPDTADWIAAQSGMKEITYDALYTPEINIKMGCWYLDNLSKEFNGDINLILAAYNGGRGNVQKWLNDEEYSKDGKNLHLIPFKETDGYVKKVNKNYKIYKKLYDLK</sequence>
<dbReference type="PANTHER" id="PTHR37423:SF2">
    <property type="entry name" value="MEMBRANE-BOUND LYTIC MUREIN TRANSGLYCOSYLASE C"/>
    <property type="match status" value="1"/>
</dbReference>
<dbReference type="InterPro" id="IPR008258">
    <property type="entry name" value="Transglycosylase_SLT_dom_1"/>
</dbReference>
<proteinExistence type="predicted"/>
<feature type="transmembrane region" description="Helical" evidence="1">
    <location>
        <begin position="6"/>
        <end position="23"/>
    </location>
</feature>
<accession>A0A0C1U651</accession>
<evidence type="ECO:0000259" key="2">
    <source>
        <dbReference type="Pfam" id="PF01464"/>
    </source>
</evidence>
<name>A0A0C1U651_9CLOT</name>
<dbReference type="Gene3D" id="1.10.530.10">
    <property type="match status" value="1"/>
</dbReference>
<keyword evidence="1" id="KW-1133">Transmembrane helix</keyword>
<evidence type="ECO:0000256" key="1">
    <source>
        <dbReference type="SAM" id="Phobius"/>
    </source>
</evidence>
<dbReference type="AlphaFoldDB" id="A0A0C1U651"/>
<dbReference type="STRING" id="29341.RSJ17_11565"/>
<protein>
    <submittedName>
        <fullName evidence="3">Transglycosylase SLT domain protein</fullName>
    </submittedName>
</protein>
<dbReference type="CDD" id="cd16896">
    <property type="entry name" value="LT_Slt70-like"/>
    <property type="match status" value="1"/>
</dbReference>
<dbReference type="RefSeq" id="WP_039630469.1">
    <property type="nucleotide sequence ID" value="NZ_AYSO01000012.1"/>
</dbReference>
<reference evidence="3 4" key="1">
    <citation type="journal article" date="2015" name="Infect. Genet. Evol.">
        <title>Genomic sequences of six botulinum neurotoxin-producing strains representing three clostridial species illustrate the mobility and diversity of botulinum neurotoxin genes.</title>
        <authorList>
            <person name="Smith T.J."/>
            <person name="Hill K.K."/>
            <person name="Xie G."/>
            <person name="Foley B.T."/>
            <person name="Williamson C.H."/>
            <person name="Foster J.T."/>
            <person name="Johnson S.L."/>
            <person name="Chertkov O."/>
            <person name="Teshima H."/>
            <person name="Gibbons H.S."/>
            <person name="Johnsky L.A."/>
            <person name="Karavis M.A."/>
            <person name="Smith L.A."/>
        </authorList>
    </citation>
    <scope>NUCLEOTIDE SEQUENCE [LARGE SCALE GENOMIC DNA]</scope>
    <source>
        <strain evidence="3 4">CDC 2741</strain>
    </source>
</reference>
<dbReference type="Pfam" id="PF01464">
    <property type="entry name" value="SLT"/>
    <property type="match status" value="1"/>
</dbReference>
<dbReference type="PANTHER" id="PTHR37423">
    <property type="entry name" value="SOLUBLE LYTIC MUREIN TRANSGLYCOSYLASE-RELATED"/>
    <property type="match status" value="1"/>
</dbReference>
<organism evidence="3 4">
    <name type="scientific">Clostridium argentinense CDC 2741</name>
    <dbReference type="NCBI Taxonomy" id="1418104"/>
    <lineage>
        <taxon>Bacteria</taxon>
        <taxon>Bacillati</taxon>
        <taxon>Bacillota</taxon>
        <taxon>Clostridia</taxon>
        <taxon>Eubacteriales</taxon>
        <taxon>Clostridiaceae</taxon>
        <taxon>Clostridium</taxon>
    </lineage>
</organism>
<dbReference type="InterPro" id="IPR023346">
    <property type="entry name" value="Lysozyme-like_dom_sf"/>
</dbReference>
<dbReference type="EMBL" id="AYSO01000012">
    <property type="protein sequence ID" value="KIE48179.1"/>
    <property type="molecule type" value="Genomic_DNA"/>
</dbReference>
<keyword evidence="1" id="KW-0812">Transmembrane</keyword>
<gene>
    <name evidence="3" type="ORF">U732_3911</name>
</gene>
<comment type="caution">
    <text evidence="3">The sequence shown here is derived from an EMBL/GenBank/DDBJ whole genome shotgun (WGS) entry which is preliminary data.</text>
</comment>